<evidence type="ECO:0000256" key="7">
    <source>
        <dbReference type="ARBA" id="ARBA00023136"/>
    </source>
</evidence>
<dbReference type="Pfam" id="PF00507">
    <property type="entry name" value="Oxidored_q4"/>
    <property type="match status" value="1"/>
</dbReference>
<comment type="catalytic activity">
    <reaction evidence="8 9">
        <text>a ubiquinone + NADH + 5 H(+)(in) = a ubiquinol + NAD(+) + 4 H(+)(out)</text>
        <dbReference type="Rhea" id="RHEA:29091"/>
        <dbReference type="Rhea" id="RHEA-COMP:9565"/>
        <dbReference type="Rhea" id="RHEA-COMP:9566"/>
        <dbReference type="ChEBI" id="CHEBI:15378"/>
        <dbReference type="ChEBI" id="CHEBI:16389"/>
        <dbReference type="ChEBI" id="CHEBI:17976"/>
        <dbReference type="ChEBI" id="CHEBI:57540"/>
        <dbReference type="ChEBI" id="CHEBI:57945"/>
        <dbReference type="EC" id="7.1.1.2"/>
    </reaction>
</comment>
<dbReference type="EC" id="7.1.1.2" evidence="9"/>
<keyword evidence="7 9" id="KW-0472">Membrane</keyword>
<feature type="transmembrane region" description="Helical" evidence="9">
    <location>
        <begin position="7"/>
        <end position="28"/>
    </location>
</feature>
<comment type="function">
    <text evidence="9">Core subunit of the mitochondrial membrane respiratory chain NADH dehydrogenase (Complex I) which catalyzes electron transfer from NADH through the respiratory chain, using ubiquinone as an electron acceptor. Essential for the catalytic activity of complex I.</text>
</comment>
<reference evidence="10" key="1">
    <citation type="submission" date="2021-04" db="EMBL/GenBank/DDBJ databases">
        <title>Mitogenome of Aeolothrips indicus.</title>
        <authorList>
            <person name="Kumar V."/>
            <person name="Tyagi K."/>
            <person name="Pakrashi A."/>
            <person name="Chandra K."/>
        </authorList>
    </citation>
    <scope>NUCLEOTIDE SEQUENCE</scope>
</reference>
<keyword evidence="9" id="KW-0520">NAD</keyword>
<dbReference type="PANTHER" id="PTHR11058">
    <property type="entry name" value="NADH-UBIQUINONE OXIDOREDUCTASE CHAIN 3"/>
    <property type="match status" value="1"/>
</dbReference>
<evidence type="ECO:0000256" key="4">
    <source>
        <dbReference type="ARBA" id="ARBA00022448"/>
    </source>
</evidence>
<evidence type="ECO:0000313" key="10">
    <source>
        <dbReference type="EMBL" id="QXM17010.1"/>
    </source>
</evidence>
<dbReference type="GO" id="GO:0030964">
    <property type="term" value="C:NADH dehydrogenase complex"/>
    <property type="evidence" value="ECO:0007669"/>
    <property type="project" value="TreeGrafter"/>
</dbReference>
<evidence type="ECO:0000256" key="1">
    <source>
        <dbReference type="ARBA" id="ARBA00004370"/>
    </source>
</evidence>
<keyword evidence="5 9" id="KW-0812">Transmembrane</keyword>
<keyword evidence="9" id="KW-0249">Electron transport</keyword>
<evidence type="ECO:0000256" key="8">
    <source>
        <dbReference type="ARBA" id="ARBA00049551"/>
    </source>
</evidence>
<dbReference type="Gene3D" id="1.20.58.1610">
    <property type="entry name" value="NADH:ubiquinone/plastoquinone oxidoreductase, chain 3"/>
    <property type="match status" value="1"/>
</dbReference>
<evidence type="ECO:0000256" key="6">
    <source>
        <dbReference type="ARBA" id="ARBA00022989"/>
    </source>
</evidence>
<proteinExistence type="inferred from homology"/>
<keyword evidence="9" id="KW-0679">Respiratory chain</keyword>
<evidence type="ECO:0000256" key="9">
    <source>
        <dbReference type="RuleBase" id="RU003640"/>
    </source>
</evidence>
<sequence length="117" mass="13536">MFFIIPLLAAPIIIPFILIILSALLIQWEKEDANKSSPFECGFDPFCSSRSTLTVRFYLMAIIFLIFDIEIALILPIFISKSHSNLNLWFLTMSSFMLILILGLYYEWAEGTFNWSN</sequence>
<dbReference type="GO" id="GO:0008137">
    <property type="term" value="F:NADH dehydrogenase (ubiquinone) activity"/>
    <property type="evidence" value="ECO:0007669"/>
    <property type="project" value="UniProtKB-UniRule"/>
</dbReference>
<protein>
    <recommendedName>
        <fullName evidence="3 9">NADH-ubiquinone oxidoreductase chain 3</fullName>
        <ecNumber evidence="9">7.1.1.2</ecNumber>
    </recommendedName>
</protein>
<feature type="transmembrane region" description="Helical" evidence="9">
    <location>
        <begin position="86"/>
        <end position="106"/>
    </location>
</feature>
<keyword evidence="9 10" id="KW-0496">Mitochondrion</keyword>
<dbReference type="PANTHER" id="PTHR11058:SF9">
    <property type="entry name" value="NADH-UBIQUINONE OXIDOREDUCTASE CHAIN 3"/>
    <property type="match status" value="1"/>
</dbReference>
<dbReference type="GO" id="GO:0031966">
    <property type="term" value="C:mitochondrial membrane"/>
    <property type="evidence" value="ECO:0007669"/>
    <property type="project" value="UniProtKB-SubCell"/>
</dbReference>
<feature type="transmembrane region" description="Helical" evidence="9">
    <location>
        <begin position="57"/>
        <end position="79"/>
    </location>
</feature>
<evidence type="ECO:0000256" key="3">
    <source>
        <dbReference type="ARBA" id="ARBA00021007"/>
    </source>
</evidence>
<comment type="similarity">
    <text evidence="2 9">Belongs to the complex I subunit 3 family.</text>
</comment>
<gene>
    <name evidence="10" type="primary">nad3</name>
</gene>
<organism evidence="10">
    <name type="scientific">Aeolothrips indicus</name>
    <dbReference type="NCBI Taxonomy" id="2856552"/>
    <lineage>
        <taxon>Eukaryota</taxon>
        <taxon>Metazoa</taxon>
        <taxon>Ecdysozoa</taxon>
        <taxon>Arthropoda</taxon>
        <taxon>Hexapoda</taxon>
        <taxon>Insecta</taxon>
        <taxon>Pterygota</taxon>
        <taxon>Neoptera</taxon>
        <taxon>Paraneoptera</taxon>
        <taxon>Thysanoptera</taxon>
        <taxon>Terebrantia</taxon>
        <taxon>Aeolothripoidea</taxon>
        <taxon>Aeolothripidae</taxon>
        <taxon>Aeolothrips</taxon>
    </lineage>
</organism>
<name>A0A8F5J8D2_9NEOP</name>
<comment type="subcellular location">
    <subcellularLocation>
        <location evidence="1">Membrane</location>
    </subcellularLocation>
    <subcellularLocation>
        <location evidence="9">Mitochondrion membrane</location>
        <topology evidence="9">Multi-pass membrane protein</topology>
    </subcellularLocation>
</comment>
<dbReference type="EMBL" id="MW899051">
    <property type="protein sequence ID" value="QXM17010.1"/>
    <property type="molecule type" value="Genomic_DNA"/>
</dbReference>
<accession>A0A8F5J8D2</accession>
<keyword evidence="6 9" id="KW-1133">Transmembrane helix</keyword>
<keyword evidence="9" id="KW-1278">Translocase</keyword>
<dbReference type="InterPro" id="IPR000440">
    <property type="entry name" value="NADH_UbQ/plastoQ_OxRdtase_su3"/>
</dbReference>
<keyword evidence="9" id="KW-0830">Ubiquinone</keyword>
<evidence type="ECO:0000256" key="2">
    <source>
        <dbReference type="ARBA" id="ARBA00008472"/>
    </source>
</evidence>
<dbReference type="AlphaFoldDB" id="A0A8F5J8D2"/>
<dbReference type="InterPro" id="IPR038430">
    <property type="entry name" value="NDAH_ubi_oxred_su3_sf"/>
</dbReference>
<evidence type="ECO:0000256" key="5">
    <source>
        <dbReference type="ARBA" id="ARBA00022692"/>
    </source>
</evidence>
<geneLocation type="mitochondrion" evidence="10"/>
<keyword evidence="4 9" id="KW-0813">Transport</keyword>